<evidence type="ECO:0000256" key="1">
    <source>
        <dbReference type="ARBA" id="ARBA00004123"/>
    </source>
</evidence>
<evidence type="ECO:0000256" key="7">
    <source>
        <dbReference type="PROSITE-ProRule" id="PRU00042"/>
    </source>
</evidence>
<dbReference type="GO" id="GO:0003700">
    <property type="term" value="F:DNA-binding transcription factor activity"/>
    <property type="evidence" value="ECO:0007669"/>
    <property type="project" value="TreeGrafter"/>
</dbReference>
<comment type="subcellular location">
    <subcellularLocation>
        <location evidence="1">Nucleus</location>
    </subcellularLocation>
</comment>
<accession>A0A8X6I780</accession>
<evidence type="ECO:0000256" key="6">
    <source>
        <dbReference type="ARBA" id="ARBA00023242"/>
    </source>
</evidence>
<keyword evidence="5" id="KW-0862">Zinc</keyword>
<dbReference type="AlphaFoldDB" id="A0A8X6I780"/>
<keyword evidence="10" id="KW-1185">Reference proteome</keyword>
<feature type="domain" description="C2H2-type" evidence="8">
    <location>
        <begin position="63"/>
        <end position="90"/>
    </location>
</feature>
<keyword evidence="2" id="KW-0479">Metal-binding</keyword>
<feature type="domain" description="C2H2-type" evidence="8">
    <location>
        <begin position="91"/>
        <end position="118"/>
    </location>
</feature>
<keyword evidence="3" id="KW-0677">Repeat</keyword>
<name>A0A8X6I780_9ARAC</name>
<dbReference type="PANTHER" id="PTHR24390">
    <property type="entry name" value="ZINC FINGER PROTEIN"/>
    <property type="match status" value="1"/>
</dbReference>
<dbReference type="Proteomes" id="UP000886998">
    <property type="component" value="Unassembled WGS sequence"/>
</dbReference>
<protein>
    <recommendedName>
        <fullName evidence="8">C2H2-type domain-containing protein</fullName>
    </recommendedName>
</protein>
<evidence type="ECO:0000256" key="2">
    <source>
        <dbReference type="ARBA" id="ARBA00022723"/>
    </source>
</evidence>
<organism evidence="9 10">
    <name type="scientific">Trichonephila inaurata madagascariensis</name>
    <dbReference type="NCBI Taxonomy" id="2747483"/>
    <lineage>
        <taxon>Eukaryota</taxon>
        <taxon>Metazoa</taxon>
        <taxon>Ecdysozoa</taxon>
        <taxon>Arthropoda</taxon>
        <taxon>Chelicerata</taxon>
        <taxon>Arachnida</taxon>
        <taxon>Araneae</taxon>
        <taxon>Araneomorphae</taxon>
        <taxon>Entelegynae</taxon>
        <taxon>Araneoidea</taxon>
        <taxon>Nephilidae</taxon>
        <taxon>Trichonephila</taxon>
        <taxon>Trichonephila inaurata</taxon>
    </lineage>
</organism>
<dbReference type="PANTHER" id="PTHR24390:SF79">
    <property type="entry name" value="ASPARAGINE-RICH ZINC FINGER PROTEIN AZF1"/>
    <property type="match status" value="1"/>
</dbReference>
<dbReference type="GO" id="GO:0005634">
    <property type="term" value="C:nucleus"/>
    <property type="evidence" value="ECO:0007669"/>
    <property type="project" value="UniProtKB-SubCell"/>
</dbReference>
<gene>
    <name evidence="9" type="ORF">TNIN_224221</name>
</gene>
<dbReference type="GO" id="GO:0000978">
    <property type="term" value="F:RNA polymerase II cis-regulatory region sequence-specific DNA binding"/>
    <property type="evidence" value="ECO:0007669"/>
    <property type="project" value="TreeGrafter"/>
</dbReference>
<dbReference type="SMART" id="SM00355">
    <property type="entry name" value="ZnF_C2H2"/>
    <property type="match status" value="8"/>
</dbReference>
<sequence length="379" mass="44767">MSESEDVSIQEQTEYICEKCKKKLKRSSTKSICVSSEEPSYKCKNCNKYFHTAFETKKKKKLFTCETCKKVFKFFSQCKIHSYNHNNQWPFQCPDCEKGFATRSLFRRHMQSHNNNRNFECSDCGLKFKYNYDLKKHSLEHSKKHKFNCKICSKGFAFKSALKTHMCSHREGKDFECNDCDKAFKFKHGLTRHCRIHHSEKFTFKYETYFEGFNTKSKLENHKPSCYSSKDIATHNKENKWKCEVCCKEFANELEKESHVCFPLAEQGFHSTELPSTSAPRTISDDHHSEESTQYPFGCDLCTFVSVSAFELKRHKKIMHGTERRSLMKELNMMGKGIVSDDHHSEEYTQHQYECDLCNFFCISSLEFQRHKKLNHTIK</sequence>
<evidence type="ECO:0000256" key="3">
    <source>
        <dbReference type="ARBA" id="ARBA00022737"/>
    </source>
</evidence>
<dbReference type="GO" id="GO:0006357">
    <property type="term" value="P:regulation of transcription by RNA polymerase II"/>
    <property type="evidence" value="ECO:0007669"/>
    <property type="project" value="TreeGrafter"/>
</dbReference>
<dbReference type="FunFam" id="3.30.160.60:FF:000446">
    <property type="entry name" value="Zinc finger protein"/>
    <property type="match status" value="1"/>
</dbReference>
<dbReference type="PROSITE" id="PS00028">
    <property type="entry name" value="ZINC_FINGER_C2H2_1"/>
    <property type="match status" value="6"/>
</dbReference>
<feature type="domain" description="C2H2-type" evidence="8">
    <location>
        <begin position="119"/>
        <end position="146"/>
    </location>
</feature>
<feature type="domain" description="C2H2-type" evidence="8">
    <location>
        <begin position="175"/>
        <end position="202"/>
    </location>
</feature>
<dbReference type="InterPro" id="IPR013087">
    <property type="entry name" value="Znf_C2H2_type"/>
</dbReference>
<dbReference type="InterPro" id="IPR036236">
    <property type="entry name" value="Znf_C2H2_sf"/>
</dbReference>
<evidence type="ECO:0000259" key="8">
    <source>
        <dbReference type="PROSITE" id="PS50157"/>
    </source>
</evidence>
<proteinExistence type="predicted"/>
<keyword evidence="4 7" id="KW-0863">Zinc-finger</keyword>
<dbReference type="EMBL" id="BMAV01024200">
    <property type="protein sequence ID" value="GFS30892.1"/>
    <property type="molecule type" value="Genomic_DNA"/>
</dbReference>
<dbReference type="Gene3D" id="3.30.160.60">
    <property type="entry name" value="Classic Zinc Finger"/>
    <property type="match status" value="4"/>
</dbReference>
<dbReference type="Pfam" id="PF00096">
    <property type="entry name" value="zf-C2H2"/>
    <property type="match status" value="4"/>
</dbReference>
<evidence type="ECO:0000256" key="5">
    <source>
        <dbReference type="ARBA" id="ARBA00022833"/>
    </source>
</evidence>
<evidence type="ECO:0000313" key="9">
    <source>
        <dbReference type="EMBL" id="GFS30892.1"/>
    </source>
</evidence>
<dbReference type="PROSITE" id="PS50157">
    <property type="entry name" value="ZINC_FINGER_C2H2_2"/>
    <property type="match status" value="5"/>
</dbReference>
<comment type="caution">
    <text evidence="9">The sequence shown here is derived from an EMBL/GenBank/DDBJ whole genome shotgun (WGS) entry which is preliminary data.</text>
</comment>
<dbReference type="OrthoDB" id="6077919at2759"/>
<evidence type="ECO:0000256" key="4">
    <source>
        <dbReference type="ARBA" id="ARBA00022771"/>
    </source>
</evidence>
<evidence type="ECO:0000313" key="10">
    <source>
        <dbReference type="Proteomes" id="UP000886998"/>
    </source>
</evidence>
<dbReference type="GO" id="GO:0008270">
    <property type="term" value="F:zinc ion binding"/>
    <property type="evidence" value="ECO:0007669"/>
    <property type="project" value="UniProtKB-KW"/>
</dbReference>
<reference evidence="9" key="1">
    <citation type="submission" date="2020-08" db="EMBL/GenBank/DDBJ databases">
        <title>Multicomponent nature underlies the extraordinary mechanical properties of spider dragline silk.</title>
        <authorList>
            <person name="Kono N."/>
            <person name="Nakamura H."/>
            <person name="Mori M."/>
            <person name="Yoshida Y."/>
            <person name="Ohtoshi R."/>
            <person name="Malay A.D."/>
            <person name="Moran D.A.P."/>
            <person name="Tomita M."/>
            <person name="Numata K."/>
            <person name="Arakawa K."/>
        </authorList>
    </citation>
    <scope>NUCLEOTIDE SEQUENCE</scope>
</reference>
<keyword evidence="6" id="KW-0539">Nucleus</keyword>
<feature type="domain" description="C2H2-type" evidence="8">
    <location>
        <begin position="147"/>
        <end position="174"/>
    </location>
</feature>
<dbReference type="SUPFAM" id="SSF57667">
    <property type="entry name" value="beta-beta-alpha zinc fingers"/>
    <property type="match status" value="3"/>
</dbReference>